<proteinExistence type="predicted"/>
<evidence type="ECO:0000256" key="2">
    <source>
        <dbReference type="SAM" id="SignalP"/>
    </source>
</evidence>
<dbReference type="EMBL" id="CP080096">
    <property type="protein sequence ID" value="QYD73826.1"/>
    <property type="molecule type" value="Genomic_DNA"/>
</dbReference>
<protein>
    <recommendedName>
        <fullName evidence="5">DUF1800 family protein</fullName>
    </recommendedName>
</protein>
<keyword evidence="2" id="KW-0732">Signal</keyword>
<reference evidence="3 4" key="1">
    <citation type="submission" date="2021-07" db="EMBL/GenBank/DDBJ databases">
        <title>Paraburkholderia edwinii protects Aspergillus sp. from phenazines by acting as a toxin sponge.</title>
        <authorList>
            <person name="Dahlstrom K.M."/>
            <person name="Newman D.K."/>
        </authorList>
    </citation>
    <scope>NUCLEOTIDE SEQUENCE [LARGE SCALE GENOMIC DNA]</scope>
    <source>
        <strain evidence="3 4">Pe01</strain>
    </source>
</reference>
<gene>
    <name evidence="3" type="ORF">KZJ38_28340</name>
</gene>
<feature type="chain" id="PRO_5045620205" description="DUF1800 family protein" evidence="2">
    <location>
        <begin position="23"/>
        <end position="293"/>
    </location>
</feature>
<organism evidence="3 4">
    <name type="scientific">Paraburkholderia edwinii</name>
    <dbReference type="NCBI Taxonomy" id="2861782"/>
    <lineage>
        <taxon>Bacteria</taxon>
        <taxon>Pseudomonadati</taxon>
        <taxon>Pseudomonadota</taxon>
        <taxon>Betaproteobacteria</taxon>
        <taxon>Burkholderiales</taxon>
        <taxon>Burkholderiaceae</taxon>
        <taxon>Paraburkholderia</taxon>
    </lineage>
</organism>
<evidence type="ECO:0000256" key="1">
    <source>
        <dbReference type="SAM" id="MobiDB-lite"/>
    </source>
</evidence>
<name>A0ABX8UY59_9BURK</name>
<accession>A0ABX8UY59</accession>
<evidence type="ECO:0000313" key="4">
    <source>
        <dbReference type="Proteomes" id="UP000826462"/>
    </source>
</evidence>
<dbReference type="Proteomes" id="UP000826462">
    <property type="component" value="Chromosome 2"/>
</dbReference>
<keyword evidence="4" id="KW-1185">Reference proteome</keyword>
<evidence type="ECO:0000313" key="3">
    <source>
        <dbReference type="EMBL" id="QYD73826.1"/>
    </source>
</evidence>
<sequence length="293" mass="32003">MRLALCLILLIIALVAPASVNAALRYNWDTVLLPQDAALPTLSSQPEQRFFDQLFRAQGIDPGSNKAQIVRVWIDRIRQDPLITSAIPGGAQGVGRIFLDPQLREIIMTNGLVRLPAADRLSYVALMTKFLDELVPVNCFGLTSLSDVMARISLREMSEPDVAQYFELLSKVLVSDALNSPVILPTRAQYASAQYHLARALFAQLGGDAYGMSRFESYTSNPAQATPSDACWATRVTLHAILSMPDPDRDFILLLTIMHAIDESQTPARDASPPVGPSPASAQPGRAPRPTPR</sequence>
<feature type="signal peptide" evidence="2">
    <location>
        <begin position="1"/>
        <end position="22"/>
    </location>
</feature>
<feature type="region of interest" description="Disordered" evidence="1">
    <location>
        <begin position="264"/>
        <end position="293"/>
    </location>
</feature>
<evidence type="ECO:0008006" key="5">
    <source>
        <dbReference type="Google" id="ProtNLM"/>
    </source>
</evidence>